<dbReference type="EMBL" id="CACVKT020007640">
    <property type="protein sequence ID" value="CAC5409165.1"/>
    <property type="molecule type" value="Genomic_DNA"/>
</dbReference>
<protein>
    <submittedName>
        <fullName evidence="3">Uncharacterized protein</fullName>
    </submittedName>
</protein>
<dbReference type="Gene3D" id="1.25.10.10">
    <property type="entry name" value="Leucine-rich Repeat Variant"/>
    <property type="match status" value="3"/>
</dbReference>
<proteinExistence type="predicted"/>
<keyword evidence="4" id="KW-1185">Reference proteome</keyword>
<dbReference type="Gene3D" id="1.25.40.20">
    <property type="entry name" value="Ankyrin repeat-containing domain"/>
    <property type="match status" value="1"/>
</dbReference>
<accession>A0A6J8DMK2</accession>
<organism evidence="3 4">
    <name type="scientific">Mytilus coruscus</name>
    <name type="common">Sea mussel</name>
    <dbReference type="NCBI Taxonomy" id="42192"/>
    <lineage>
        <taxon>Eukaryota</taxon>
        <taxon>Metazoa</taxon>
        <taxon>Spiralia</taxon>
        <taxon>Lophotrochozoa</taxon>
        <taxon>Mollusca</taxon>
        <taxon>Bivalvia</taxon>
        <taxon>Autobranchia</taxon>
        <taxon>Pteriomorphia</taxon>
        <taxon>Mytilida</taxon>
        <taxon>Mytiloidea</taxon>
        <taxon>Mytilidae</taxon>
        <taxon>Mytilinae</taxon>
        <taxon>Mytilus</taxon>
    </lineage>
</organism>
<dbReference type="InterPro" id="IPR036770">
    <property type="entry name" value="Ankyrin_rpt-contain_sf"/>
</dbReference>
<dbReference type="InterPro" id="IPR043379">
    <property type="entry name" value="ANKAR"/>
</dbReference>
<dbReference type="InterPro" id="IPR016024">
    <property type="entry name" value="ARM-type_fold"/>
</dbReference>
<dbReference type="OrthoDB" id="1683831at2759"/>
<reference evidence="3 4" key="1">
    <citation type="submission" date="2020-06" db="EMBL/GenBank/DDBJ databases">
        <authorList>
            <person name="Li R."/>
            <person name="Bekaert M."/>
        </authorList>
    </citation>
    <scope>NUCLEOTIDE SEQUENCE [LARGE SCALE GENOMIC DNA]</scope>
    <source>
        <strain evidence="4">wild</strain>
    </source>
</reference>
<dbReference type="SUPFAM" id="SSF48403">
    <property type="entry name" value="Ankyrin repeat"/>
    <property type="match status" value="1"/>
</dbReference>
<feature type="compositionally biased region" description="Low complexity" evidence="2">
    <location>
        <begin position="774"/>
        <end position="784"/>
    </location>
</feature>
<dbReference type="PROSITE" id="PS50176">
    <property type="entry name" value="ARM_REPEAT"/>
    <property type="match status" value="2"/>
</dbReference>
<evidence type="ECO:0000256" key="1">
    <source>
        <dbReference type="PROSITE-ProRule" id="PRU00259"/>
    </source>
</evidence>
<evidence type="ECO:0000256" key="2">
    <source>
        <dbReference type="SAM" id="MobiDB-lite"/>
    </source>
</evidence>
<dbReference type="Proteomes" id="UP000507470">
    <property type="component" value="Unassembled WGS sequence"/>
</dbReference>
<sequence length="841" mass="92591">MADEFESNGWAAIHNAAHRGFLKSIDFFLSEDQEFIELETKDELHMTPFLCAIDGNKIEAVEHLMKAGAKVDVINAHNHGAVELCALKQYIEMLEYLIKLEHIQIPVWKNIIRFLSSESEEEAESAGKCLEILTLGSKQDGINPKWEPFYNHGGVTTIVKVAKSSISDEAKIPAFRTLLNIIERNEVKEQVASSGGIPVFIKLLKSNNHFVVQLSAEILRELAPIPSYAEPITQNNGIPSLVKVLQTIHNPEVLIPVTDCLGNLAEADNKYQSQIGNAQGCMQQIVTLLEENRERELLHALARAVGKIANDDQNNQNTFVSLGVTVHIVTLTRLKNKDVQTTAVEAIHKLANNNPDTQKIIVSEKIPELLLKLLKDSRAEQVQEKTALALWALAGTEFDVKRYIAEKIGVNLLVQFCNTLSDNLHYMGSECLGILAQGPLNFQSEISASNGITPLRKHLGSDKEYIVLSVIRTIRYLCLGVGYVTHKKNQNMILQLTGIKSLVALMIHSRSEEIQIESALTLAAVSLGNQPVLDEIKKYPEFSYVRILKLMYSSDPMVRLLAGLALATFAYNNIAEQKEIADQGGVRFNCFAPFLQSNDEMYRCLAAFQVVVLARIIPDEEQALSSAAGIKLIVDILQDSMSNETIALACDCIARLAHTRAGVPAAIVSIDAVNLLCLQLLSPAEQIRGCASIALGYLSFNHAGERQILNRCRADPYLMRVLLHYTKNSKISADFLKGWQHYKKVGLPPIQDGRPNLVGFIPPDGPGISIDQYSNTPTSSSNTNAEEGRIGDQGSTSRTTSRHDTGSRTDGTPIQAETPINASQISLDSSQSPQLPEIAAE</sequence>
<feature type="repeat" description="ARM" evidence="1">
    <location>
        <begin position="236"/>
        <end position="265"/>
    </location>
</feature>
<feature type="compositionally biased region" description="Polar residues" evidence="2">
    <location>
        <begin position="818"/>
        <end position="834"/>
    </location>
</feature>
<dbReference type="SUPFAM" id="SSF48371">
    <property type="entry name" value="ARM repeat"/>
    <property type="match status" value="2"/>
</dbReference>
<dbReference type="PANTHER" id="PTHR46464">
    <property type="entry name" value="ANK_REP_REGION DOMAIN-CONTAINING PROTEIN"/>
    <property type="match status" value="1"/>
</dbReference>
<name>A0A6J8DMK2_MYTCO</name>
<feature type="region of interest" description="Disordered" evidence="2">
    <location>
        <begin position="768"/>
        <end position="841"/>
    </location>
</feature>
<gene>
    <name evidence="3" type="ORF">MCOR_42490</name>
</gene>
<dbReference type="InterPro" id="IPR011989">
    <property type="entry name" value="ARM-like"/>
</dbReference>
<dbReference type="InterPro" id="IPR000225">
    <property type="entry name" value="Armadillo"/>
</dbReference>
<evidence type="ECO:0000313" key="3">
    <source>
        <dbReference type="EMBL" id="CAC5409165.1"/>
    </source>
</evidence>
<dbReference type="SMART" id="SM00185">
    <property type="entry name" value="ARM"/>
    <property type="match status" value="7"/>
</dbReference>
<feature type="repeat" description="ARM" evidence="1">
    <location>
        <begin position="195"/>
        <end position="237"/>
    </location>
</feature>
<dbReference type="AlphaFoldDB" id="A0A6J8DMK2"/>
<evidence type="ECO:0000313" key="4">
    <source>
        <dbReference type="Proteomes" id="UP000507470"/>
    </source>
</evidence>
<dbReference type="PANTHER" id="PTHR46464:SF2">
    <property type="entry name" value="ANKYRIN AND ARMADILLO REPEAT-CONTAINING PROTEIN"/>
    <property type="match status" value="1"/>
</dbReference>